<comment type="similarity">
    <text evidence="1">Belongs to the CCDC93 family.</text>
</comment>
<reference evidence="8" key="3">
    <citation type="submission" date="2015-06" db="UniProtKB">
        <authorList>
            <consortium name="EnsemblProtists"/>
        </authorList>
    </citation>
    <scope>IDENTIFICATION</scope>
</reference>
<organism evidence="7">
    <name type="scientific">Guillardia theta (strain CCMP2712)</name>
    <name type="common">Cryptophyte</name>
    <dbReference type="NCBI Taxonomy" id="905079"/>
    <lineage>
        <taxon>Eukaryota</taxon>
        <taxon>Cryptophyceae</taxon>
        <taxon>Pyrenomonadales</taxon>
        <taxon>Geminigeraceae</taxon>
        <taxon>Guillardia</taxon>
    </lineage>
</organism>
<dbReference type="InterPro" id="IPR019159">
    <property type="entry name" value="CCDC93_CC"/>
</dbReference>
<dbReference type="Pfam" id="PF21673">
    <property type="entry name" value="CCDC93_N"/>
    <property type="match status" value="1"/>
</dbReference>
<accession>L1IM47</accession>
<name>L1IM47_GUITC</name>
<feature type="coiled-coil region" evidence="3">
    <location>
        <begin position="287"/>
        <end position="353"/>
    </location>
</feature>
<keyword evidence="2 3" id="KW-0175">Coiled coil</keyword>
<dbReference type="EMBL" id="JH993066">
    <property type="protein sequence ID" value="EKX36865.1"/>
    <property type="molecule type" value="Genomic_DNA"/>
</dbReference>
<evidence type="ECO:0000256" key="4">
    <source>
        <dbReference type="SAM" id="MobiDB-lite"/>
    </source>
</evidence>
<dbReference type="Proteomes" id="UP000011087">
    <property type="component" value="Unassembled WGS sequence"/>
</dbReference>
<gene>
    <name evidence="7" type="ORF">GUITHDRAFT_78621</name>
</gene>
<protein>
    <submittedName>
        <fullName evidence="7 8">Uncharacterized protein</fullName>
    </submittedName>
</protein>
<feature type="domain" description="CCDC93 coiled-coil" evidence="5">
    <location>
        <begin position="148"/>
        <end position="552"/>
    </location>
</feature>
<dbReference type="OrthoDB" id="16092at2759"/>
<dbReference type="EnsemblProtists" id="EKX36865">
    <property type="protein sequence ID" value="EKX36865"/>
    <property type="gene ID" value="GUITHDRAFT_78621"/>
</dbReference>
<feature type="coiled-coil region" evidence="3">
    <location>
        <begin position="499"/>
        <end position="533"/>
    </location>
</feature>
<dbReference type="RefSeq" id="XP_005823845.1">
    <property type="nucleotide sequence ID" value="XM_005823788.1"/>
</dbReference>
<sequence>MEEETWGMLVAAGFFRARVLGLDAFDKMLGGLAWCLRASSVDVEVELHYDEAMTLGQKIMLGENIAAALRSMRCPFPLMSHQIRGLDFSALFPVIQWLVKQVISTREELAEKTRRHASLKFSQAHADSQAGEERERDTSARALRSIKDKYKPKRKYRQRSARKEQPEHMHVQCVLLEYGQALPQGRGKHAEDETEGDEEAELRENLDEVEGDLEFLSGKRVGALVGMQSEAIQSLTAEYEQHFQMFGGDPERAKQQGKEQAHKRAVAALTKQISVAKTKCNARKSAFETLAQEVKETQATLQQQKAATERVSSELEKLKAVETPENKKDIAMLEGLVNQNESLKEQEEAFREHCKGSKQELLYRLKELDEGRGLPQDELERLVKVEGLYQSETEKLHKISELLARKTQQVHVLRRKIDDVASRAELVQYERRFVELYEQIASNLEETRRFYNKYNSLTDCSKFQHKEISILNSISSSFSSVAASESRKADFSQQLQVIKNGVQDNLARVQAKLDEATKKRDEEAAKLAKAMERQRIYFKAVKQFQEECQKNE</sequence>
<evidence type="ECO:0000256" key="3">
    <source>
        <dbReference type="SAM" id="Coils"/>
    </source>
</evidence>
<evidence type="ECO:0000313" key="8">
    <source>
        <dbReference type="EnsemblProtists" id="EKX36865"/>
    </source>
</evidence>
<feature type="non-terminal residue" evidence="7">
    <location>
        <position position="552"/>
    </location>
</feature>
<dbReference type="PANTHER" id="PTHR16441:SF0">
    <property type="entry name" value="COILED-COIL DOMAIN-CONTAINING PROTEIN 93"/>
    <property type="match status" value="1"/>
</dbReference>
<dbReference type="KEGG" id="gtt:GUITHDRAFT_78621"/>
<dbReference type="HOGENOM" id="CLU_016588_0_0_1"/>
<reference evidence="7 9" key="1">
    <citation type="journal article" date="2012" name="Nature">
        <title>Algal genomes reveal evolutionary mosaicism and the fate of nucleomorphs.</title>
        <authorList>
            <consortium name="DOE Joint Genome Institute"/>
            <person name="Curtis B.A."/>
            <person name="Tanifuji G."/>
            <person name="Burki F."/>
            <person name="Gruber A."/>
            <person name="Irimia M."/>
            <person name="Maruyama S."/>
            <person name="Arias M.C."/>
            <person name="Ball S.G."/>
            <person name="Gile G.H."/>
            <person name="Hirakawa Y."/>
            <person name="Hopkins J.F."/>
            <person name="Kuo A."/>
            <person name="Rensing S.A."/>
            <person name="Schmutz J."/>
            <person name="Symeonidi A."/>
            <person name="Elias M."/>
            <person name="Eveleigh R.J."/>
            <person name="Herman E.K."/>
            <person name="Klute M.J."/>
            <person name="Nakayama T."/>
            <person name="Obornik M."/>
            <person name="Reyes-Prieto A."/>
            <person name="Armbrust E.V."/>
            <person name="Aves S.J."/>
            <person name="Beiko R.G."/>
            <person name="Coutinho P."/>
            <person name="Dacks J.B."/>
            <person name="Durnford D.G."/>
            <person name="Fast N.M."/>
            <person name="Green B.R."/>
            <person name="Grisdale C.J."/>
            <person name="Hempel F."/>
            <person name="Henrissat B."/>
            <person name="Hoppner M.P."/>
            <person name="Ishida K."/>
            <person name="Kim E."/>
            <person name="Koreny L."/>
            <person name="Kroth P.G."/>
            <person name="Liu Y."/>
            <person name="Malik S.B."/>
            <person name="Maier U.G."/>
            <person name="McRose D."/>
            <person name="Mock T."/>
            <person name="Neilson J.A."/>
            <person name="Onodera N.T."/>
            <person name="Poole A.M."/>
            <person name="Pritham E.J."/>
            <person name="Richards T.A."/>
            <person name="Rocap G."/>
            <person name="Roy S.W."/>
            <person name="Sarai C."/>
            <person name="Schaack S."/>
            <person name="Shirato S."/>
            <person name="Slamovits C.H."/>
            <person name="Spencer D.F."/>
            <person name="Suzuki S."/>
            <person name="Worden A.Z."/>
            <person name="Zauner S."/>
            <person name="Barry K."/>
            <person name="Bell C."/>
            <person name="Bharti A.K."/>
            <person name="Crow J.A."/>
            <person name="Grimwood J."/>
            <person name="Kramer R."/>
            <person name="Lindquist E."/>
            <person name="Lucas S."/>
            <person name="Salamov A."/>
            <person name="McFadden G.I."/>
            <person name="Lane C.E."/>
            <person name="Keeling P.J."/>
            <person name="Gray M.W."/>
            <person name="Grigoriev I.V."/>
            <person name="Archibald J.M."/>
        </authorList>
    </citation>
    <scope>NUCLEOTIDE SEQUENCE</scope>
    <source>
        <strain evidence="7 9">CCMP2712</strain>
    </source>
</reference>
<dbReference type="GeneID" id="17293683"/>
<dbReference type="PANTHER" id="PTHR16441">
    <property type="entry name" value="FIDIPIDINE"/>
    <property type="match status" value="1"/>
</dbReference>
<evidence type="ECO:0000313" key="7">
    <source>
        <dbReference type="EMBL" id="EKX36865.1"/>
    </source>
</evidence>
<evidence type="ECO:0000256" key="2">
    <source>
        <dbReference type="ARBA" id="ARBA00023054"/>
    </source>
</evidence>
<dbReference type="GO" id="GO:0006893">
    <property type="term" value="P:Golgi to plasma membrane transport"/>
    <property type="evidence" value="ECO:0007669"/>
    <property type="project" value="TreeGrafter"/>
</dbReference>
<evidence type="ECO:0000259" key="6">
    <source>
        <dbReference type="Pfam" id="PF21673"/>
    </source>
</evidence>
<dbReference type="Pfam" id="PF09762">
    <property type="entry name" value="CCDC93_CC"/>
    <property type="match status" value="1"/>
</dbReference>
<evidence type="ECO:0000259" key="5">
    <source>
        <dbReference type="Pfam" id="PF09762"/>
    </source>
</evidence>
<dbReference type="InterPro" id="IPR048747">
    <property type="entry name" value="CCDC93_N"/>
</dbReference>
<dbReference type="OMA" id="YERQEAP"/>
<dbReference type="PaxDb" id="55529-EKX36865"/>
<proteinExistence type="inferred from homology"/>
<feature type="compositionally biased region" description="Basic and acidic residues" evidence="4">
    <location>
        <begin position="131"/>
        <end position="144"/>
    </location>
</feature>
<feature type="domain" description="CCDC93 N-terminal" evidence="6">
    <location>
        <begin position="5"/>
        <end position="103"/>
    </location>
</feature>
<dbReference type="eggNOG" id="KOG2701">
    <property type="taxonomic scope" value="Eukaryota"/>
</dbReference>
<reference evidence="9" key="2">
    <citation type="submission" date="2012-11" db="EMBL/GenBank/DDBJ databases">
        <authorList>
            <person name="Kuo A."/>
            <person name="Curtis B.A."/>
            <person name="Tanifuji G."/>
            <person name="Burki F."/>
            <person name="Gruber A."/>
            <person name="Irimia M."/>
            <person name="Maruyama S."/>
            <person name="Arias M.C."/>
            <person name="Ball S.G."/>
            <person name="Gile G.H."/>
            <person name="Hirakawa Y."/>
            <person name="Hopkins J.F."/>
            <person name="Rensing S.A."/>
            <person name="Schmutz J."/>
            <person name="Symeonidi A."/>
            <person name="Elias M."/>
            <person name="Eveleigh R.J."/>
            <person name="Herman E.K."/>
            <person name="Klute M.J."/>
            <person name="Nakayama T."/>
            <person name="Obornik M."/>
            <person name="Reyes-Prieto A."/>
            <person name="Armbrust E.V."/>
            <person name="Aves S.J."/>
            <person name="Beiko R.G."/>
            <person name="Coutinho P."/>
            <person name="Dacks J.B."/>
            <person name="Durnford D.G."/>
            <person name="Fast N.M."/>
            <person name="Green B.R."/>
            <person name="Grisdale C."/>
            <person name="Hempe F."/>
            <person name="Henrissat B."/>
            <person name="Hoppner M.P."/>
            <person name="Ishida K.-I."/>
            <person name="Kim E."/>
            <person name="Koreny L."/>
            <person name="Kroth P.G."/>
            <person name="Liu Y."/>
            <person name="Malik S.-B."/>
            <person name="Maier U.G."/>
            <person name="McRose D."/>
            <person name="Mock T."/>
            <person name="Neilson J.A."/>
            <person name="Onodera N.T."/>
            <person name="Poole A.M."/>
            <person name="Pritham E.J."/>
            <person name="Richards T.A."/>
            <person name="Rocap G."/>
            <person name="Roy S.W."/>
            <person name="Sarai C."/>
            <person name="Schaack S."/>
            <person name="Shirato S."/>
            <person name="Slamovits C.H."/>
            <person name="Spencer D.F."/>
            <person name="Suzuki S."/>
            <person name="Worden A.Z."/>
            <person name="Zauner S."/>
            <person name="Barry K."/>
            <person name="Bell C."/>
            <person name="Bharti A.K."/>
            <person name="Crow J.A."/>
            <person name="Grimwood J."/>
            <person name="Kramer R."/>
            <person name="Lindquist E."/>
            <person name="Lucas S."/>
            <person name="Salamov A."/>
            <person name="McFadden G.I."/>
            <person name="Lane C.E."/>
            <person name="Keeling P.J."/>
            <person name="Gray M.W."/>
            <person name="Grigoriev I.V."/>
            <person name="Archibald J.M."/>
        </authorList>
    </citation>
    <scope>NUCLEOTIDE SEQUENCE</scope>
    <source>
        <strain evidence="9">CCMP2712</strain>
    </source>
</reference>
<evidence type="ECO:0000256" key="1">
    <source>
        <dbReference type="ARBA" id="ARBA00007219"/>
    </source>
</evidence>
<dbReference type="InterPro" id="IPR039116">
    <property type="entry name" value="CCDC93"/>
</dbReference>
<feature type="region of interest" description="Disordered" evidence="4">
    <location>
        <begin position="115"/>
        <end position="144"/>
    </location>
</feature>
<evidence type="ECO:0000313" key="9">
    <source>
        <dbReference type="Proteomes" id="UP000011087"/>
    </source>
</evidence>
<dbReference type="STRING" id="905079.L1IM47"/>
<dbReference type="AlphaFoldDB" id="L1IM47"/>
<keyword evidence="9" id="KW-1185">Reference proteome</keyword>